<dbReference type="PANTHER" id="PTHR43333:SF1">
    <property type="entry name" value="D-ISOMER SPECIFIC 2-HYDROXYACID DEHYDROGENASE NAD-BINDING DOMAIN-CONTAINING PROTEIN"/>
    <property type="match status" value="1"/>
</dbReference>
<dbReference type="GO" id="GO:0016491">
    <property type="term" value="F:oxidoreductase activity"/>
    <property type="evidence" value="ECO:0007669"/>
    <property type="project" value="UniProtKB-KW"/>
</dbReference>
<dbReference type="SUPFAM" id="SSF51735">
    <property type="entry name" value="NAD(P)-binding Rossmann-fold domains"/>
    <property type="match status" value="1"/>
</dbReference>
<keyword evidence="1" id="KW-0560">Oxidoreductase</keyword>
<dbReference type="InterPro" id="IPR006140">
    <property type="entry name" value="D-isomer_DH_NAD-bd"/>
</dbReference>
<dbReference type="AlphaFoldDB" id="A0A8B6X3Z5"/>
<dbReference type="GO" id="GO:0051287">
    <property type="term" value="F:NAD binding"/>
    <property type="evidence" value="ECO:0007669"/>
    <property type="project" value="InterPro"/>
</dbReference>
<feature type="domain" description="D-isomer specific 2-hydroxyacid dehydrogenase NAD-binding" evidence="3">
    <location>
        <begin position="106"/>
        <end position="275"/>
    </location>
</feature>
<dbReference type="OrthoDB" id="9787219at2"/>
<evidence type="ECO:0000313" key="5">
    <source>
        <dbReference type="RefSeq" id="WP_028311455.1"/>
    </source>
</evidence>
<dbReference type="Proteomes" id="UP000675920">
    <property type="component" value="Unplaced"/>
</dbReference>
<dbReference type="Gene3D" id="3.40.50.720">
    <property type="entry name" value="NAD(P)-binding Rossmann-like Domain"/>
    <property type="match status" value="2"/>
</dbReference>
<dbReference type="PANTHER" id="PTHR43333">
    <property type="entry name" value="2-HACID_DH_C DOMAIN-CONTAINING PROTEIN"/>
    <property type="match status" value="1"/>
</dbReference>
<proteinExistence type="predicted"/>
<evidence type="ECO:0000313" key="4">
    <source>
        <dbReference type="Proteomes" id="UP000675920"/>
    </source>
</evidence>
<evidence type="ECO:0000256" key="2">
    <source>
        <dbReference type="ARBA" id="ARBA00023027"/>
    </source>
</evidence>
<dbReference type="CDD" id="cd12180">
    <property type="entry name" value="2-Hacid_dh_15"/>
    <property type="match status" value="1"/>
</dbReference>
<evidence type="ECO:0000259" key="3">
    <source>
        <dbReference type="Pfam" id="PF02826"/>
    </source>
</evidence>
<sequence>MSEVIVASQHDERVNDRLRERAPALRVLAVPPGPVAELPEGASVLFSRPHPGWKTAPAPVGWPFDLRWVQLSSVGIDWYPGWLFDGPVVTCARGTSSSAIAEYVLAAILAVAKDIPNLWVHSPAEWKLRSLGAVEGTTLGLIGFGSIGRAVAKRALAFGMKVIALRRGHGPSDVDGVEIAGSAVEVFARADHVVLAAPATEETWHLVNRHLLATARPGLHLINVARGSLVDHEALLAALDSGRLSRATLDVTDPEPLPAGHPLWTHPRVRLSPHSSPGTPALLDAVADRFLQNLARFRAGETLAEVVDPARGY</sequence>
<accession>A0A8B6X3Z5</accession>
<dbReference type="Pfam" id="PF02826">
    <property type="entry name" value="2-Hacid_dh_C"/>
    <property type="match status" value="1"/>
</dbReference>
<dbReference type="InterPro" id="IPR036291">
    <property type="entry name" value="NAD(P)-bd_dom_sf"/>
</dbReference>
<reference evidence="5" key="1">
    <citation type="submission" date="2025-08" db="UniProtKB">
        <authorList>
            <consortium name="RefSeq"/>
        </authorList>
    </citation>
    <scope>IDENTIFICATION</scope>
</reference>
<keyword evidence="2" id="KW-0520">NAD</keyword>
<name>A0A8B6X3Z5_9BURK</name>
<organism evidence="4 5">
    <name type="scientific">Derxia gummosa DSM 723</name>
    <dbReference type="NCBI Taxonomy" id="1121388"/>
    <lineage>
        <taxon>Bacteria</taxon>
        <taxon>Pseudomonadati</taxon>
        <taxon>Pseudomonadota</taxon>
        <taxon>Betaproteobacteria</taxon>
        <taxon>Burkholderiales</taxon>
        <taxon>Alcaligenaceae</taxon>
        <taxon>Derxia</taxon>
    </lineage>
</organism>
<keyword evidence="4" id="KW-1185">Reference proteome</keyword>
<dbReference type="RefSeq" id="WP_028311455.1">
    <property type="nucleotide sequence ID" value="NZ_AXWS01000013.1"/>
</dbReference>
<evidence type="ECO:0000256" key="1">
    <source>
        <dbReference type="ARBA" id="ARBA00023002"/>
    </source>
</evidence>
<protein>
    <submittedName>
        <fullName evidence="5">D-isomer specific 2-hydroxyacid dehydrogenase family protein</fullName>
    </submittedName>
</protein>